<dbReference type="Pfam" id="PF21789">
    <property type="entry name" value="TNP-like_RNaseH_C"/>
    <property type="match status" value="1"/>
</dbReference>
<feature type="domain" description="Transposable element P transposase-like RNase H C-terminal" evidence="3">
    <location>
        <begin position="319"/>
        <end position="347"/>
    </location>
</feature>
<evidence type="ECO:0000259" key="1">
    <source>
        <dbReference type="Pfam" id="PF21787"/>
    </source>
</evidence>
<evidence type="ECO:0000313" key="4">
    <source>
        <dbReference type="EMBL" id="AAN39288.1"/>
    </source>
</evidence>
<dbReference type="FlyBase" id="FBgn0066320">
    <property type="gene designation" value="1360\T"/>
</dbReference>
<evidence type="ECO:0000313" key="5">
    <source>
        <dbReference type="FlyBase" id="FBgn0066320"/>
    </source>
</evidence>
<accession>Q86BW1</accession>
<reference evidence="4" key="1">
    <citation type="submission" date="2002-07" db="EMBL/GenBank/DDBJ databases">
        <authorList>
            <person name="Reiss D.E."/>
            <person name="Anxolabehere D."/>
        </authorList>
    </citation>
    <scope>NUCLEOTIDE SEQUENCE</scope>
</reference>
<dbReference type="InterPro" id="IPR048367">
    <property type="entry name" value="TNP-like_RNaseH_C"/>
</dbReference>
<gene>
    <name evidence="5" type="primary">T</name>
</gene>
<evidence type="ECO:0000259" key="2">
    <source>
        <dbReference type="Pfam" id="PF21788"/>
    </source>
</evidence>
<feature type="domain" description="Transposable element P transposase-like RNase H" evidence="1">
    <location>
        <begin position="2"/>
        <end position="113"/>
    </location>
</feature>
<dbReference type="Pfam" id="PF21787">
    <property type="entry name" value="TNP-like_RNaseH_N"/>
    <property type="match status" value="1"/>
</dbReference>
<protein>
    <submittedName>
        <fullName evidence="4">Transposase</fullName>
    </submittedName>
</protein>
<dbReference type="InterPro" id="IPR048365">
    <property type="entry name" value="TNP-like_RNaseH_N"/>
</dbReference>
<dbReference type="InterPro" id="IPR048366">
    <property type="entry name" value="TNP-like_GBD"/>
</dbReference>
<organism evidence="4">
    <name type="scientific">Drosophila melanogaster</name>
    <name type="common">Fruit fly</name>
    <dbReference type="NCBI Taxonomy" id="7227"/>
    <lineage>
        <taxon>Eukaryota</taxon>
        <taxon>Metazoa</taxon>
        <taxon>Ecdysozoa</taxon>
        <taxon>Arthropoda</taxon>
        <taxon>Hexapoda</taxon>
        <taxon>Insecta</taxon>
        <taxon>Pterygota</taxon>
        <taxon>Neoptera</taxon>
        <taxon>Endopterygota</taxon>
        <taxon>Diptera</taxon>
        <taxon>Brachycera</taxon>
        <taxon>Muscomorpha</taxon>
        <taxon>Ephydroidea</taxon>
        <taxon>Drosophilidae</taxon>
        <taxon>Drosophila</taxon>
        <taxon>Sophophora</taxon>
    </lineage>
</organism>
<dbReference type="AlphaFoldDB" id="Q86BW1"/>
<name>Q86BW1_DROME</name>
<dbReference type="EMBL" id="AF533772">
    <property type="protein sequence ID" value="AAN39288.1"/>
    <property type="molecule type" value="Genomic_DNA"/>
</dbReference>
<proteinExistence type="predicted"/>
<dbReference type="Pfam" id="PF21788">
    <property type="entry name" value="TNP-like_GBD"/>
    <property type="match status" value="1"/>
</dbReference>
<feature type="domain" description="Transposable element P transposase-like GTP-binding insertion" evidence="2">
    <location>
        <begin position="136"/>
        <end position="252"/>
    </location>
</feature>
<evidence type="ECO:0000259" key="3">
    <source>
        <dbReference type="Pfam" id="PF21789"/>
    </source>
</evidence>
<reference evidence="4" key="2">
    <citation type="journal article" date="2003" name="Mol. Biol. Evol.">
        <title>Hoppel, a P-like element without introns: a P-element ancestral structure or a retrotranscription derivative?</title>
        <authorList>
            <person name="Reiss D."/>
            <person name="Quesneville H."/>
            <person name="Nouaud D."/>
            <person name="Andrieu O."/>
            <person name="Anxolabehere D."/>
        </authorList>
    </citation>
    <scope>NUCLEOTIDE SEQUENCE</scope>
</reference>
<sequence length="582" mass="67334">MNASDKECILACDEVAIKKNLTYNVSVDIIDGIEHLLDRSNKIGSHICVFVLRGILKKWKFILNYFVAETNIKGDCLKSLIYKNIIIAETIGFKVRGVVYDQGGNNRKCTSLLEVTNEKPYFTLNNKKYMFYDIPHLFKSVRNNFLRANFETPDGLVDFDVIREVYELDHGSVTRMTKLTRSHVNPTRFELMRVCLATQTLSHTVAAAIKTCNQNKQLHRNSSEVAASTAAFVQKDNDYFDCLNSRVLTDKNPMKCALQVNNGVWNKLKEMQEYLKSVKYHGNKIYCVDGLIQTTEAIFGLVEDLFKDHTDHFFFLTSRVNQDPLENIFACVRAKGGNCRNPSVNEFNIIIAKLISLHIFKFSQKSNCESDDDVMLPIEFDSIIYQPFVEKKEIQQQEYSVSFSKIVQDNERYFDQNIDNFLCNDVPIELTSSRYFVGYIAKGSSCDKCRSVILKETEHLTAPSELFIHEKNYSIESDFGKLRAPSDLFFNIYKIHIKAFENIFKNNKKQMCIKKFIVEQCIKCTNESSAFPLWFYENNECYAHRTDLLNKLIKVLLFKHCKWTVIADRQKKQAKLSILSHE</sequence>